<dbReference type="PROSITE" id="PS50110">
    <property type="entry name" value="RESPONSE_REGULATORY"/>
    <property type="match status" value="1"/>
</dbReference>
<dbReference type="EMBL" id="JACHIO010000022">
    <property type="protein sequence ID" value="MBB5066023.1"/>
    <property type="molecule type" value="Genomic_DNA"/>
</dbReference>
<dbReference type="Pfam" id="PF00072">
    <property type="entry name" value="Response_reg"/>
    <property type="match status" value="1"/>
</dbReference>
<keyword evidence="1 3" id="KW-0597">Phosphoprotein</keyword>
<dbReference type="PROSITE" id="PS00622">
    <property type="entry name" value="HTH_LUXR_1"/>
    <property type="match status" value="1"/>
</dbReference>
<dbReference type="RefSeq" id="WP_311733169.1">
    <property type="nucleotide sequence ID" value="NZ_JACHIO010000022.1"/>
</dbReference>
<dbReference type="InterPro" id="IPR011006">
    <property type="entry name" value="CheY-like_superfamily"/>
</dbReference>
<dbReference type="PANTHER" id="PTHR45566:SF2">
    <property type="entry name" value="NARL SUBFAMILY"/>
    <property type="match status" value="1"/>
</dbReference>
<feature type="domain" description="HTH luxR-type" evidence="4">
    <location>
        <begin position="144"/>
        <end position="209"/>
    </location>
</feature>
<evidence type="ECO:0000313" key="7">
    <source>
        <dbReference type="Proteomes" id="UP000584867"/>
    </source>
</evidence>
<dbReference type="CDD" id="cd17535">
    <property type="entry name" value="REC_NarL-like"/>
    <property type="match status" value="1"/>
</dbReference>
<dbReference type="Proteomes" id="UP000584867">
    <property type="component" value="Unassembled WGS sequence"/>
</dbReference>
<dbReference type="InterPro" id="IPR036388">
    <property type="entry name" value="WH-like_DNA-bd_sf"/>
</dbReference>
<evidence type="ECO:0000256" key="3">
    <source>
        <dbReference type="PROSITE-ProRule" id="PRU00169"/>
    </source>
</evidence>
<reference evidence="6 7" key="1">
    <citation type="submission" date="2020-08" db="EMBL/GenBank/DDBJ databases">
        <title>Genomic Encyclopedia of Type Strains, Phase IV (KMG-V): Genome sequencing to study the core and pangenomes of soil and plant-associated prokaryotes.</title>
        <authorList>
            <person name="Whitman W."/>
        </authorList>
    </citation>
    <scope>NUCLEOTIDE SEQUENCE [LARGE SCALE GENOMIC DNA]</scope>
    <source>
        <strain evidence="6 7">X5P3</strain>
    </source>
</reference>
<dbReference type="Gene3D" id="1.10.10.10">
    <property type="entry name" value="Winged helix-like DNA-binding domain superfamily/Winged helix DNA-binding domain"/>
    <property type="match status" value="1"/>
</dbReference>
<dbReference type="AlphaFoldDB" id="A0A7W7ZTV3"/>
<dbReference type="InterPro" id="IPR051015">
    <property type="entry name" value="EvgA-like"/>
</dbReference>
<feature type="domain" description="Response regulatory" evidence="5">
    <location>
        <begin position="13"/>
        <end position="128"/>
    </location>
</feature>
<organism evidence="6 7">
    <name type="scientific">Granulicella mallensis</name>
    <dbReference type="NCBI Taxonomy" id="940614"/>
    <lineage>
        <taxon>Bacteria</taxon>
        <taxon>Pseudomonadati</taxon>
        <taxon>Acidobacteriota</taxon>
        <taxon>Terriglobia</taxon>
        <taxon>Terriglobales</taxon>
        <taxon>Acidobacteriaceae</taxon>
        <taxon>Granulicella</taxon>
    </lineage>
</organism>
<evidence type="ECO:0000256" key="2">
    <source>
        <dbReference type="ARBA" id="ARBA00023125"/>
    </source>
</evidence>
<evidence type="ECO:0000313" key="6">
    <source>
        <dbReference type="EMBL" id="MBB5066023.1"/>
    </source>
</evidence>
<dbReference type="Gene3D" id="3.40.50.2300">
    <property type="match status" value="1"/>
</dbReference>
<dbReference type="InterPro" id="IPR000792">
    <property type="entry name" value="Tscrpt_reg_LuxR_C"/>
</dbReference>
<dbReference type="InterPro" id="IPR058245">
    <property type="entry name" value="NreC/VraR/RcsB-like_REC"/>
</dbReference>
<dbReference type="CDD" id="cd06170">
    <property type="entry name" value="LuxR_C_like"/>
    <property type="match status" value="1"/>
</dbReference>
<gene>
    <name evidence="6" type="ORF">HDF15_004393</name>
</gene>
<dbReference type="SMART" id="SM00448">
    <property type="entry name" value="REC"/>
    <property type="match status" value="1"/>
</dbReference>
<dbReference type="PANTHER" id="PTHR45566">
    <property type="entry name" value="HTH-TYPE TRANSCRIPTIONAL REGULATOR YHJB-RELATED"/>
    <property type="match status" value="1"/>
</dbReference>
<dbReference type="SUPFAM" id="SSF52172">
    <property type="entry name" value="CheY-like"/>
    <property type="match status" value="1"/>
</dbReference>
<dbReference type="GO" id="GO:0006355">
    <property type="term" value="P:regulation of DNA-templated transcription"/>
    <property type="evidence" value="ECO:0007669"/>
    <property type="project" value="InterPro"/>
</dbReference>
<dbReference type="SUPFAM" id="SSF46894">
    <property type="entry name" value="C-terminal effector domain of the bipartite response regulators"/>
    <property type="match status" value="1"/>
</dbReference>
<dbReference type="Pfam" id="PF00196">
    <property type="entry name" value="GerE"/>
    <property type="match status" value="1"/>
</dbReference>
<comment type="caution">
    <text evidence="6">The sequence shown here is derived from an EMBL/GenBank/DDBJ whole genome shotgun (WGS) entry which is preliminary data.</text>
</comment>
<dbReference type="PRINTS" id="PR00038">
    <property type="entry name" value="HTHLUXR"/>
</dbReference>
<feature type="modified residue" description="4-aspartylphosphate" evidence="3">
    <location>
        <position position="63"/>
    </location>
</feature>
<keyword evidence="2" id="KW-0238">DNA-binding</keyword>
<accession>A0A7W7ZTV3</accession>
<name>A0A7W7ZTV3_9BACT</name>
<evidence type="ECO:0000259" key="4">
    <source>
        <dbReference type="PROSITE" id="PS50043"/>
    </source>
</evidence>
<dbReference type="InterPro" id="IPR016032">
    <property type="entry name" value="Sig_transdc_resp-reg_C-effctor"/>
</dbReference>
<protein>
    <submittedName>
        <fullName evidence="6">Two-component system NarL family response regulator</fullName>
    </submittedName>
</protein>
<dbReference type="PROSITE" id="PS50043">
    <property type="entry name" value="HTH_LUXR_2"/>
    <property type="match status" value="1"/>
</dbReference>
<dbReference type="GO" id="GO:0003677">
    <property type="term" value="F:DNA binding"/>
    <property type="evidence" value="ECO:0007669"/>
    <property type="project" value="UniProtKB-KW"/>
</dbReference>
<dbReference type="GO" id="GO:0000160">
    <property type="term" value="P:phosphorelay signal transduction system"/>
    <property type="evidence" value="ECO:0007669"/>
    <property type="project" value="InterPro"/>
</dbReference>
<sequence>MTISQLQERETLNVLIVDDHPMVREGLAGIFARYGITITGLAMNGQQAFEMYQSTRPDIVLLDLRLPDQSGIEVLRTLRRMDPAARVVMLTSAQGEASIYQAIQAGACGYLLKGVEGAALAEHLRHVAAGGRALQAETAEKLASYVATPRLSEREIEVLTLISQGKSNKEVAHMLFVTEDTVKMHVKNILHKLKAQDRTQAVVLAIQRGLIAM</sequence>
<dbReference type="SMART" id="SM00421">
    <property type="entry name" value="HTH_LUXR"/>
    <property type="match status" value="1"/>
</dbReference>
<evidence type="ECO:0000259" key="5">
    <source>
        <dbReference type="PROSITE" id="PS50110"/>
    </source>
</evidence>
<dbReference type="InterPro" id="IPR001789">
    <property type="entry name" value="Sig_transdc_resp-reg_receiver"/>
</dbReference>
<evidence type="ECO:0000256" key="1">
    <source>
        <dbReference type="ARBA" id="ARBA00022553"/>
    </source>
</evidence>
<proteinExistence type="predicted"/>